<accession>A0A9D4M0N0</accession>
<gene>
    <name evidence="1" type="ORF">DPMN_029351</name>
</gene>
<sequence length="86" mass="9789">MKNNNLATSTGSTRKGVYSMLLRQHDNVVAENRSYFACLIRTTFFAVKKHWASDSVKDLMQHIQDVGKEAEQSQGRLFTPTCPRNL</sequence>
<dbReference type="EMBL" id="JAIWYP010000002">
    <property type="protein sequence ID" value="KAH3866291.1"/>
    <property type="molecule type" value="Genomic_DNA"/>
</dbReference>
<evidence type="ECO:0000313" key="2">
    <source>
        <dbReference type="Proteomes" id="UP000828390"/>
    </source>
</evidence>
<organism evidence="1 2">
    <name type="scientific">Dreissena polymorpha</name>
    <name type="common">Zebra mussel</name>
    <name type="synonym">Mytilus polymorpha</name>
    <dbReference type="NCBI Taxonomy" id="45954"/>
    <lineage>
        <taxon>Eukaryota</taxon>
        <taxon>Metazoa</taxon>
        <taxon>Spiralia</taxon>
        <taxon>Lophotrochozoa</taxon>
        <taxon>Mollusca</taxon>
        <taxon>Bivalvia</taxon>
        <taxon>Autobranchia</taxon>
        <taxon>Heteroconchia</taxon>
        <taxon>Euheterodonta</taxon>
        <taxon>Imparidentia</taxon>
        <taxon>Neoheterodontei</taxon>
        <taxon>Myida</taxon>
        <taxon>Dreissenoidea</taxon>
        <taxon>Dreissenidae</taxon>
        <taxon>Dreissena</taxon>
    </lineage>
</organism>
<keyword evidence="2" id="KW-1185">Reference proteome</keyword>
<comment type="caution">
    <text evidence="1">The sequence shown here is derived from an EMBL/GenBank/DDBJ whole genome shotgun (WGS) entry which is preliminary data.</text>
</comment>
<proteinExistence type="predicted"/>
<reference evidence="1" key="2">
    <citation type="submission" date="2020-11" db="EMBL/GenBank/DDBJ databases">
        <authorList>
            <person name="McCartney M.A."/>
            <person name="Auch B."/>
            <person name="Kono T."/>
            <person name="Mallez S."/>
            <person name="Becker A."/>
            <person name="Gohl D.M."/>
            <person name="Silverstein K.A.T."/>
            <person name="Koren S."/>
            <person name="Bechman K.B."/>
            <person name="Herman A."/>
            <person name="Abrahante J.E."/>
            <person name="Garbe J."/>
        </authorList>
    </citation>
    <scope>NUCLEOTIDE SEQUENCE</scope>
    <source>
        <strain evidence="1">Duluth1</strain>
        <tissue evidence="1">Whole animal</tissue>
    </source>
</reference>
<dbReference type="Proteomes" id="UP000828390">
    <property type="component" value="Unassembled WGS sequence"/>
</dbReference>
<evidence type="ECO:0000313" key="1">
    <source>
        <dbReference type="EMBL" id="KAH3866291.1"/>
    </source>
</evidence>
<reference evidence="1" key="1">
    <citation type="journal article" date="2019" name="bioRxiv">
        <title>The Genome of the Zebra Mussel, Dreissena polymorpha: A Resource for Invasive Species Research.</title>
        <authorList>
            <person name="McCartney M.A."/>
            <person name="Auch B."/>
            <person name="Kono T."/>
            <person name="Mallez S."/>
            <person name="Zhang Y."/>
            <person name="Obille A."/>
            <person name="Becker A."/>
            <person name="Abrahante J.E."/>
            <person name="Garbe J."/>
            <person name="Badalamenti J.P."/>
            <person name="Herman A."/>
            <person name="Mangelson H."/>
            <person name="Liachko I."/>
            <person name="Sullivan S."/>
            <person name="Sone E.D."/>
            <person name="Koren S."/>
            <person name="Silverstein K.A.T."/>
            <person name="Beckman K.B."/>
            <person name="Gohl D.M."/>
        </authorList>
    </citation>
    <scope>NUCLEOTIDE SEQUENCE</scope>
    <source>
        <strain evidence="1">Duluth1</strain>
        <tissue evidence="1">Whole animal</tissue>
    </source>
</reference>
<name>A0A9D4M0N0_DREPO</name>
<dbReference type="AlphaFoldDB" id="A0A9D4M0N0"/>
<protein>
    <submittedName>
        <fullName evidence="1">Uncharacterized protein</fullName>
    </submittedName>
</protein>